<dbReference type="HOGENOM" id="CLU_1915032_0_0_5"/>
<evidence type="ECO:0000313" key="3">
    <source>
        <dbReference type="Proteomes" id="UP000001302"/>
    </source>
</evidence>
<proteinExistence type="predicted"/>
<reference evidence="3" key="1">
    <citation type="submission" date="2010-08" db="EMBL/GenBank/DDBJ databases">
        <title>Genome sequence of Parvularcula bermudensis HTCC2503.</title>
        <authorList>
            <person name="Kang D.-M."/>
            <person name="Oh H.-M."/>
            <person name="Cho J.-C."/>
        </authorList>
    </citation>
    <scope>NUCLEOTIDE SEQUENCE [LARGE SCALE GENOMIC DNA]</scope>
    <source>
        <strain evidence="3">ATCC BAA-594 / HTCC2503 / KCTC 12087</strain>
    </source>
</reference>
<dbReference type="STRING" id="314260.PB2503_09269"/>
<sequence length="132" mass="14588">MTYDRENRHFSEEIDKGGRNWTQSLLSWIFVPTTLFVLPLTFARLVWDADPWWSELAAVYFAVSGVLLLVWSLYLFGVPRIGGRWTAAMPIFLVVTYSLAGLVAWTIWGALGLALLLTAAAIALASLLGALG</sequence>
<reference evidence="2 3" key="2">
    <citation type="journal article" date="2011" name="J. Bacteriol.">
        <title>Complete genome sequence of strain HTCC2503T of Parvularcula bermudensis, the type species of the order "Parvularculales" in the class Alphaproteobacteria.</title>
        <authorList>
            <person name="Oh H.M."/>
            <person name="Kang I."/>
            <person name="Vergin K.L."/>
            <person name="Kang D."/>
            <person name="Rhee K.H."/>
            <person name="Giovannoni S.J."/>
            <person name="Cho J.C."/>
        </authorList>
    </citation>
    <scope>NUCLEOTIDE SEQUENCE [LARGE SCALE GENOMIC DNA]</scope>
    <source>
        <strain evidence="3">ATCC BAA-594 / HTCC2503 / KCTC 12087</strain>
    </source>
</reference>
<dbReference type="RefSeq" id="WP_013300881.1">
    <property type="nucleotide sequence ID" value="NC_014414.1"/>
</dbReference>
<protein>
    <submittedName>
        <fullName evidence="2">Uncharacterized protein</fullName>
    </submittedName>
</protein>
<dbReference type="EMBL" id="CP002156">
    <property type="protein sequence ID" value="ADM09907.1"/>
    <property type="molecule type" value="Genomic_DNA"/>
</dbReference>
<accession>E0TD84</accession>
<dbReference type="Proteomes" id="UP000001302">
    <property type="component" value="Chromosome"/>
</dbReference>
<feature type="transmembrane region" description="Helical" evidence="1">
    <location>
        <begin position="57"/>
        <end position="76"/>
    </location>
</feature>
<feature type="transmembrane region" description="Helical" evidence="1">
    <location>
        <begin position="88"/>
        <end position="107"/>
    </location>
</feature>
<dbReference type="KEGG" id="pbr:PB2503_09269"/>
<evidence type="ECO:0000313" key="2">
    <source>
        <dbReference type="EMBL" id="ADM09907.1"/>
    </source>
</evidence>
<gene>
    <name evidence="2" type="ordered locus">PB2503_09269</name>
</gene>
<organism evidence="2 3">
    <name type="scientific">Parvularcula bermudensis (strain ATCC BAA-594 / HTCC2503 / KCTC 12087)</name>
    <dbReference type="NCBI Taxonomy" id="314260"/>
    <lineage>
        <taxon>Bacteria</taxon>
        <taxon>Pseudomonadati</taxon>
        <taxon>Pseudomonadota</taxon>
        <taxon>Alphaproteobacteria</taxon>
        <taxon>Parvularculales</taxon>
        <taxon>Parvularculaceae</taxon>
        <taxon>Parvularcula</taxon>
    </lineage>
</organism>
<dbReference type="AlphaFoldDB" id="E0TD84"/>
<keyword evidence="1" id="KW-1133">Transmembrane helix</keyword>
<feature type="transmembrane region" description="Helical" evidence="1">
    <location>
        <begin position="113"/>
        <end position="131"/>
    </location>
</feature>
<keyword evidence="1" id="KW-0472">Membrane</keyword>
<keyword evidence="1" id="KW-0812">Transmembrane</keyword>
<evidence type="ECO:0000256" key="1">
    <source>
        <dbReference type="SAM" id="Phobius"/>
    </source>
</evidence>
<name>E0TD84_PARBH</name>
<keyword evidence="3" id="KW-1185">Reference proteome</keyword>
<feature type="transmembrane region" description="Helical" evidence="1">
    <location>
        <begin position="25"/>
        <end position="45"/>
    </location>
</feature>